<gene>
    <name evidence="2" type="ORF">N7449_010577</name>
</gene>
<protein>
    <submittedName>
        <fullName evidence="2">Nucleic acid-binding OB-fold</fullName>
    </submittedName>
</protein>
<feature type="compositionally biased region" description="Basic and acidic residues" evidence="1">
    <location>
        <begin position="16"/>
        <end position="35"/>
    </location>
</feature>
<reference evidence="2" key="2">
    <citation type="journal article" date="2023" name="IMA Fungus">
        <title>Comparative genomic study of the Penicillium genus elucidates a diverse pangenome and 15 lateral gene transfer events.</title>
        <authorList>
            <person name="Petersen C."/>
            <person name="Sorensen T."/>
            <person name="Nielsen M.R."/>
            <person name="Sondergaard T.E."/>
            <person name="Sorensen J.L."/>
            <person name="Fitzpatrick D.A."/>
            <person name="Frisvad J.C."/>
            <person name="Nielsen K.L."/>
        </authorList>
    </citation>
    <scope>NUCLEOTIDE SEQUENCE</scope>
    <source>
        <strain evidence="2">IBT 20477</strain>
    </source>
</reference>
<dbReference type="EMBL" id="JAPQKQ010000007">
    <property type="protein sequence ID" value="KAJ5187583.1"/>
    <property type="molecule type" value="Genomic_DNA"/>
</dbReference>
<keyword evidence="3" id="KW-1185">Reference proteome</keyword>
<evidence type="ECO:0000313" key="2">
    <source>
        <dbReference type="EMBL" id="KAJ5187583.1"/>
    </source>
</evidence>
<dbReference type="OrthoDB" id="4310847at2759"/>
<evidence type="ECO:0000313" key="3">
    <source>
        <dbReference type="Proteomes" id="UP001150942"/>
    </source>
</evidence>
<accession>A0A9W9M3E4</accession>
<feature type="region of interest" description="Disordered" evidence="1">
    <location>
        <begin position="1"/>
        <end position="39"/>
    </location>
</feature>
<proteinExistence type="predicted"/>
<reference evidence="2" key="1">
    <citation type="submission" date="2022-11" db="EMBL/GenBank/DDBJ databases">
        <authorList>
            <person name="Petersen C."/>
        </authorList>
    </citation>
    <scope>NUCLEOTIDE SEQUENCE</scope>
    <source>
        <strain evidence="2">IBT 20477</strain>
    </source>
</reference>
<evidence type="ECO:0000256" key="1">
    <source>
        <dbReference type="SAM" id="MobiDB-lite"/>
    </source>
</evidence>
<dbReference type="Proteomes" id="UP001150942">
    <property type="component" value="Unassembled WGS sequence"/>
</dbReference>
<comment type="caution">
    <text evidence="2">The sequence shown here is derived from an EMBL/GenBank/DDBJ whole genome shotgun (WGS) entry which is preliminary data.</text>
</comment>
<name>A0A9W9M3E4_9EURO</name>
<sequence length="85" mass="9956">MSYAPNLSTEMEEDLSDLHDTHQDRPTEIRRRDQTETQTLRTARVTVEAGVKRLHFRASRTCSHQQGWRFCGSFKEFRKGTSTLK</sequence>
<dbReference type="AlphaFoldDB" id="A0A9W9M3E4"/>
<organism evidence="2 3">
    <name type="scientific">Penicillium cf. viridicatum</name>
    <dbReference type="NCBI Taxonomy" id="2972119"/>
    <lineage>
        <taxon>Eukaryota</taxon>
        <taxon>Fungi</taxon>
        <taxon>Dikarya</taxon>
        <taxon>Ascomycota</taxon>
        <taxon>Pezizomycotina</taxon>
        <taxon>Eurotiomycetes</taxon>
        <taxon>Eurotiomycetidae</taxon>
        <taxon>Eurotiales</taxon>
        <taxon>Aspergillaceae</taxon>
        <taxon>Penicillium</taxon>
    </lineage>
</organism>